<evidence type="ECO:0000256" key="10">
    <source>
        <dbReference type="ARBA" id="ARBA00075110"/>
    </source>
</evidence>
<dbReference type="GO" id="GO:0005524">
    <property type="term" value="F:ATP binding"/>
    <property type="evidence" value="ECO:0007669"/>
    <property type="project" value="UniProtKB-KW"/>
</dbReference>
<evidence type="ECO:0000256" key="4">
    <source>
        <dbReference type="ARBA" id="ARBA00022840"/>
    </source>
</evidence>
<evidence type="ECO:0000256" key="3">
    <source>
        <dbReference type="ARBA" id="ARBA00022741"/>
    </source>
</evidence>
<keyword evidence="2" id="KW-0808">Transferase</keyword>
<dbReference type="CDD" id="cd00757">
    <property type="entry name" value="ThiF_MoeB_HesA_family"/>
    <property type="match status" value="1"/>
</dbReference>
<sequence>MLSEEEKLRYSRHLLLDGFGEEAQNKLKKSSVLLIGAGGLGCPVGLYLAAAGVGKITLLDFDLVENSNLQRQVAFESDDLGLPKSEVLAAKMRQLNPYIRVQSISERFDASNAEQLMKEHDVLVDGSDNFSTRYLCNDASFLYKKPLIFAAVSRYSGQLSVFNQDDKSPCYRCLFPQEPEEGITANCSEAGVLGALVGVLGTLQAVECLKVLTGVGESLSGKFMTYDMLTAQFNSFKLAKSPNCQLCGDQAKITELIKQDETCSLEEKSALSLEEFKQVYESQKLALLDIRENAEKALFPIPYENLHIPLSELRNRLDELDSEKVYCTLCQYGERSRKAYLTLKKNKIKAYYLDEGMDKLL</sequence>
<evidence type="ECO:0000256" key="9">
    <source>
        <dbReference type="ARBA" id="ARBA00073635"/>
    </source>
</evidence>
<dbReference type="InterPro" id="IPR001763">
    <property type="entry name" value="Rhodanese-like_dom"/>
</dbReference>
<dbReference type="Gene3D" id="3.40.50.720">
    <property type="entry name" value="NAD(P)-binding Rossmann-like Domain"/>
    <property type="match status" value="1"/>
</dbReference>
<organism evidence="14 15">
    <name type="scientific">Lentisphaera araneosa HTCC2155</name>
    <dbReference type="NCBI Taxonomy" id="313628"/>
    <lineage>
        <taxon>Bacteria</taxon>
        <taxon>Pseudomonadati</taxon>
        <taxon>Lentisphaerota</taxon>
        <taxon>Lentisphaeria</taxon>
        <taxon>Lentisphaerales</taxon>
        <taxon>Lentisphaeraceae</taxon>
        <taxon>Lentisphaera</taxon>
    </lineage>
</organism>
<evidence type="ECO:0000256" key="8">
    <source>
        <dbReference type="ARBA" id="ARBA00066884"/>
    </source>
</evidence>
<dbReference type="AlphaFoldDB" id="A6DNL0"/>
<keyword evidence="3" id="KW-0547">Nucleotide-binding</keyword>
<evidence type="ECO:0000256" key="6">
    <source>
        <dbReference type="ARBA" id="ARBA00055169"/>
    </source>
</evidence>
<evidence type="ECO:0000256" key="11">
    <source>
        <dbReference type="ARBA" id="ARBA00075328"/>
    </source>
</evidence>
<evidence type="ECO:0000313" key="15">
    <source>
        <dbReference type="Proteomes" id="UP000004947"/>
    </source>
</evidence>
<evidence type="ECO:0000256" key="1">
    <source>
        <dbReference type="ARBA" id="ARBA00009919"/>
    </source>
</evidence>
<gene>
    <name evidence="14" type="ORF">LNTAR_18520</name>
</gene>
<comment type="similarity">
    <text evidence="1">Belongs to the HesA/MoeB/ThiF family.</text>
</comment>
<keyword evidence="15" id="KW-1185">Reference proteome</keyword>
<dbReference type="Pfam" id="PF00899">
    <property type="entry name" value="ThiF"/>
    <property type="match status" value="1"/>
</dbReference>
<comment type="caution">
    <text evidence="14">The sequence shown here is derived from an EMBL/GenBank/DDBJ whole genome shotgun (WGS) entry which is preliminary data.</text>
</comment>
<dbReference type="GO" id="GO:0005829">
    <property type="term" value="C:cytosol"/>
    <property type="evidence" value="ECO:0007669"/>
    <property type="project" value="TreeGrafter"/>
</dbReference>
<evidence type="ECO:0000313" key="14">
    <source>
        <dbReference type="EMBL" id="EDM26669.1"/>
    </source>
</evidence>
<name>A6DNL0_9BACT</name>
<dbReference type="GO" id="GO:0008641">
    <property type="term" value="F:ubiquitin-like modifier activating enzyme activity"/>
    <property type="evidence" value="ECO:0007669"/>
    <property type="project" value="InterPro"/>
</dbReference>
<protein>
    <recommendedName>
        <fullName evidence="9">Molybdopterin-synthase adenylyltransferase</fullName>
        <ecNumber evidence="8">2.7.7.80</ecNumber>
    </recommendedName>
    <alternativeName>
        <fullName evidence="12">MoaD protein adenylase</fullName>
    </alternativeName>
    <alternativeName>
        <fullName evidence="10">Molybdopterin-converting factor subunit 1 adenylase</fullName>
    </alternativeName>
    <alternativeName>
        <fullName evidence="11">Sulfur carrier protein MoaD adenylyltransferase</fullName>
    </alternativeName>
</protein>
<dbReference type="RefSeq" id="WP_007279448.1">
    <property type="nucleotide sequence ID" value="NZ_ABCK01000014.1"/>
</dbReference>
<dbReference type="Pfam" id="PF00581">
    <property type="entry name" value="Rhodanese"/>
    <property type="match status" value="1"/>
</dbReference>
<evidence type="ECO:0000256" key="7">
    <source>
        <dbReference type="ARBA" id="ARBA00063809"/>
    </source>
</evidence>
<dbReference type="Gene3D" id="3.40.250.10">
    <property type="entry name" value="Rhodanese-like domain"/>
    <property type="match status" value="1"/>
</dbReference>
<dbReference type="EC" id="2.7.7.80" evidence="8"/>
<dbReference type="GO" id="GO:0004792">
    <property type="term" value="F:thiosulfate-cyanide sulfurtransferase activity"/>
    <property type="evidence" value="ECO:0007669"/>
    <property type="project" value="TreeGrafter"/>
</dbReference>
<dbReference type="CDD" id="cd00158">
    <property type="entry name" value="RHOD"/>
    <property type="match status" value="1"/>
</dbReference>
<dbReference type="eggNOG" id="COG0476">
    <property type="taxonomic scope" value="Bacteria"/>
</dbReference>
<dbReference type="InterPro" id="IPR045886">
    <property type="entry name" value="ThiF/MoeB/HesA"/>
</dbReference>
<accession>A6DNL0</accession>
<dbReference type="Proteomes" id="UP000004947">
    <property type="component" value="Unassembled WGS sequence"/>
</dbReference>
<dbReference type="InterPro" id="IPR036873">
    <property type="entry name" value="Rhodanese-like_dom_sf"/>
</dbReference>
<comment type="subunit">
    <text evidence="7">Homodimer. Forms a stable heterotetrameric complex of 2 MoeB and 2 MoaD during adenylation of MoaD.</text>
</comment>
<dbReference type="GO" id="GO:0008146">
    <property type="term" value="F:sulfotransferase activity"/>
    <property type="evidence" value="ECO:0007669"/>
    <property type="project" value="TreeGrafter"/>
</dbReference>
<dbReference type="EMBL" id="ABCK01000014">
    <property type="protein sequence ID" value="EDM26669.1"/>
    <property type="molecule type" value="Genomic_DNA"/>
</dbReference>
<evidence type="ECO:0000256" key="5">
    <source>
        <dbReference type="ARBA" id="ARBA00052218"/>
    </source>
</evidence>
<evidence type="ECO:0000256" key="12">
    <source>
        <dbReference type="ARBA" id="ARBA00078531"/>
    </source>
</evidence>
<dbReference type="FunFam" id="3.40.50.720:FF:000033">
    <property type="entry name" value="Adenylyltransferase and sulfurtransferase MOCS3"/>
    <property type="match status" value="1"/>
</dbReference>
<dbReference type="SUPFAM" id="SSF69572">
    <property type="entry name" value="Activating enzymes of the ubiquitin-like proteins"/>
    <property type="match status" value="1"/>
</dbReference>
<dbReference type="PANTHER" id="PTHR10953">
    <property type="entry name" value="UBIQUITIN-ACTIVATING ENZYME E1"/>
    <property type="match status" value="1"/>
</dbReference>
<dbReference type="PANTHER" id="PTHR10953:SF102">
    <property type="entry name" value="ADENYLYLTRANSFERASE AND SULFURTRANSFERASE MOCS3"/>
    <property type="match status" value="1"/>
</dbReference>
<dbReference type="OrthoDB" id="9804286at2"/>
<dbReference type="NCBIfam" id="NF004281">
    <property type="entry name" value="PRK05690.1"/>
    <property type="match status" value="1"/>
</dbReference>
<proteinExistence type="inferred from homology"/>
<dbReference type="InterPro" id="IPR000594">
    <property type="entry name" value="ThiF_NAD_FAD-bd"/>
</dbReference>
<dbReference type="InterPro" id="IPR035985">
    <property type="entry name" value="Ubiquitin-activating_enz"/>
</dbReference>
<keyword evidence="4" id="KW-0067">ATP-binding</keyword>
<feature type="domain" description="Rhodanese" evidence="13">
    <location>
        <begin position="281"/>
        <end position="361"/>
    </location>
</feature>
<dbReference type="GO" id="GO:0061605">
    <property type="term" value="F:molybdopterin-synthase adenylyltransferase activity"/>
    <property type="evidence" value="ECO:0007669"/>
    <property type="project" value="UniProtKB-EC"/>
</dbReference>
<dbReference type="PROSITE" id="PS50206">
    <property type="entry name" value="RHODANESE_3"/>
    <property type="match status" value="1"/>
</dbReference>
<evidence type="ECO:0000259" key="13">
    <source>
        <dbReference type="PROSITE" id="PS50206"/>
    </source>
</evidence>
<comment type="catalytic activity">
    <reaction evidence="5">
        <text>[molybdopterin-synthase sulfur-carrier protein]-C-terminal Gly-Gly + ATP + H(+) = [molybdopterin-synthase sulfur-carrier protein]-C-terminal Gly-Gly-AMP + diphosphate</text>
        <dbReference type="Rhea" id="RHEA:43616"/>
        <dbReference type="Rhea" id="RHEA-COMP:12159"/>
        <dbReference type="Rhea" id="RHEA-COMP:12202"/>
        <dbReference type="ChEBI" id="CHEBI:15378"/>
        <dbReference type="ChEBI" id="CHEBI:30616"/>
        <dbReference type="ChEBI" id="CHEBI:33019"/>
        <dbReference type="ChEBI" id="CHEBI:90618"/>
        <dbReference type="ChEBI" id="CHEBI:90778"/>
        <dbReference type="EC" id="2.7.7.80"/>
    </reaction>
</comment>
<dbReference type="STRING" id="313628.LNTAR_18520"/>
<reference evidence="14 15" key="1">
    <citation type="journal article" date="2010" name="J. Bacteriol.">
        <title>Genome sequence of Lentisphaera araneosa HTCC2155T, the type species of the order Lentisphaerales in the phylum Lentisphaerae.</title>
        <authorList>
            <person name="Thrash J.C."/>
            <person name="Cho J.C."/>
            <person name="Vergin K.L."/>
            <person name="Morris R.M."/>
            <person name="Giovannoni S.J."/>
        </authorList>
    </citation>
    <scope>NUCLEOTIDE SEQUENCE [LARGE SCALE GENOMIC DNA]</scope>
    <source>
        <strain evidence="14 15">HTCC2155</strain>
    </source>
</reference>
<comment type="function">
    <text evidence="6">Catalyzes the adenylation by ATP of the carboxyl group of the C-terminal glycine of sulfur carrier protein MoaD.</text>
</comment>
<evidence type="ECO:0000256" key="2">
    <source>
        <dbReference type="ARBA" id="ARBA00022679"/>
    </source>
</evidence>